<feature type="signal peptide" evidence="1">
    <location>
        <begin position="1"/>
        <end position="23"/>
    </location>
</feature>
<keyword evidence="3" id="KW-1185">Reference proteome</keyword>
<feature type="chain" id="PRO_5045406638" evidence="1">
    <location>
        <begin position="24"/>
        <end position="58"/>
    </location>
</feature>
<dbReference type="Proteomes" id="UP000675653">
    <property type="component" value="Unassembled WGS sequence"/>
</dbReference>
<protein>
    <submittedName>
        <fullName evidence="2">Uncharacterized protein</fullName>
    </submittedName>
</protein>
<organism evidence="2 3">
    <name type="scientific">Aeromonas popoffii</name>
    <dbReference type="NCBI Taxonomy" id="70856"/>
    <lineage>
        <taxon>Bacteria</taxon>
        <taxon>Pseudomonadati</taxon>
        <taxon>Pseudomonadota</taxon>
        <taxon>Gammaproteobacteria</taxon>
        <taxon>Aeromonadales</taxon>
        <taxon>Aeromonadaceae</taxon>
        <taxon>Aeromonas</taxon>
    </lineage>
</organism>
<accession>A0ABS5GMG8</accession>
<evidence type="ECO:0000313" key="2">
    <source>
        <dbReference type="EMBL" id="MBR7628330.1"/>
    </source>
</evidence>
<keyword evidence="1" id="KW-0732">Signal</keyword>
<reference evidence="2 3" key="1">
    <citation type="submission" date="2021-04" db="EMBL/GenBank/DDBJ databases">
        <title>Draft Genome of Aeromonas popoffii ID682, isolated from a natural water source in Idaho.</title>
        <authorList>
            <person name="Testerman T."/>
            <person name="Graf J."/>
        </authorList>
    </citation>
    <scope>NUCLEOTIDE SEQUENCE [LARGE SCALE GENOMIC DNA]</scope>
    <source>
        <strain evidence="2 3">ID682</strain>
    </source>
</reference>
<name>A0ABS5GMG8_9GAMM</name>
<sequence length="58" mass="6352">MKIKSLFLFAALTLPMTPSLVSAAGAPAIPMVVCHVDQAPQMLVPEYVCKWYGGRQHH</sequence>
<gene>
    <name evidence="2" type="ORF">KAT72_04580</name>
</gene>
<evidence type="ECO:0000256" key="1">
    <source>
        <dbReference type="SAM" id="SignalP"/>
    </source>
</evidence>
<proteinExistence type="predicted"/>
<evidence type="ECO:0000313" key="3">
    <source>
        <dbReference type="Proteomes" id="UP000675653"/>
    </source>
</evidence>
<dbReference type="EMBL" id="JAGRZL010000013">
    <property type="protein sequence ID" value="MBR7628330.1"/>
    <property type="molecule type" value="Genomic_DNA"/>
</dbReference>
<dbReference type="RefSeq" id="WP_167335271.1">
    <property type="nucleotide sequence ID" value="NZ_CAWMAJ010000047.1"/>
</dbReference>
<comment type="caution">
    <text evidence="2">The sequence shown here is derived from an EMBL/GenBank/DDBJ whole genome shotgun (WGS) entry which is preliminary data.</text>
</comment>